<dbReference type="InterPro" id="IPR052808">
    <property type="entry name" value="GPCR_Mth-like"/>
</dbReference>
<dbReference type="GO" id="GO:0004930">
    <property type="term" value="F:G protein-coupled receptor activity"/>
    <property type="evidence" value="ECO:0007669"/>
    <property type="project" value="InterPro"/>
</dbReference>
<sequence>MKLFLVAILIGCLASAHAKFCCSNDAIIRSRGFCGDSSEKINLHCTAGYMVLKDVVLNGNKVSTLDSPGYIFVENPESYCLGKMYRNTSDPSSGTTMSAIVCFDEVKKGDDNIETGGVLTLVSVIFLLATFAVYMYLPQLRDLQGVCYMCMCLSMALGFLSLGVLQLSPGFRNEVCTLTGFFVYFWMIATFFWMNVICINMYRTVQDASYLKKTEKRQYVLYNSYAWGCTLLFLSVVLITNFVEGNHYKPGIGEGSCWFSGRTETWIYFYGPIAILITTNVFLFIMSSIHLWTQNRKYEVNKLNNLKRKFLTSLKLFLVMGISWIFEIASFAHGESHIIWRIMDIFNCLQGVVIFLILVVLRRRAMKGLAGERCCLLFTRPLADKLSPDDDADEQQILSDDTVEVRLN</sequence>
<dbReference type="CDD" id="cd15039">
    <property type="entry name" value="7tmB3_Methuselah-like"/>
    <property type="match status" value="1"/>
</dbReference>
<evidence type="ECO:0000313" key="8">
    <source>
        <dbReference type="EMBL" id="VVD01573.1"/>
    </source>
</evidence>
<accession>A0A5E4QV47</accession>
<dbReference type="InterPro" id="IPR000832">
    <property type="entry name" value="GPCR_2_secretin-like"/>
</dbReference>
<dbReference type="Proteomes" id="UP000324832">
    <property type="component" value="Unassembled WGS sequence"/>
</dbReference>
<organism evidence="8 9">
    <name type="scientific">Leptidea sinapis</name>
    <dbReference type="NCBI Taxonomy" id="189913"/>
    <lineage>
        <taxon>Eukaryota</taxon>
        <taxon>Metazoa</taxon>
        <taxon>Ecdysozoa</taxon>
        <taxon>Arthropoda</taxon>
        <taxon>Hexapoda</taxon>
        <taxon>Insecta</taxon>
        <taxon>Pterygota</taxon>
        <taxon>Neoptera</taxon>
        <taxon>Endopterygota</taxon>
        <taxon>Lepidoptera</taxon>
        <taxon>Glossata</taxon>
        <taxon>Ditrysia</taxon>
        <taxon>Papilionoidea</taxon>
        <taxon>Pieridae</taxon>
        <taxon>Dismorphiinae</taxon>
        <taxon>Leptidea</taxon>
    </lineage>
</organism>
<proteinExistence type="predicted"/>
<feature type="transmembrane region" description="Helical" evidence="5">
    <location>
        <begin position="267"/>
        <end position="292"/>
    </location>
</feature>
<feature type="transmembrane region" description="Helical" evidence="5">
    <location>
        <begin position="146"/>
        <end position="169"/>
    </location>
</feature>
<dbReference type="SUPFAM" id="SSF81321">
    <property type="entry name" value="Family A G protein-coupled receptor-like"/>
    <property type="match status" value="1"/>
</dbReference>
<dbReference type="EMBL" id="FZQP02005443">
    <property type="protein sequence ID" value="VVD01573.1"/>
    <property type="molecule type" value="Genomic_DNA"/>
</dbReference>
<dbReference type="PROSITE" id="PS50261">
    <property type="entry name" value="G_PROTEIN_RECEP_F2_4"/>
    <property type="match status" value="1"/>
</dbReference>
<dbReference type="Gene3D" id="1.20.1070.10">
    <property type="entry name" value="Rhodopsin 7-helix transmembrane proteins"/>
    <property type="match status" value="1"/>
</dbReference>
<evidence type="ECO:0000256" key="5">
    <source>
        <dbReference type="SAM" id="Phobius"/>
    </source>
</evidence>
<evidence type="ECO:0000313" key="9">
    <source>
        <dbReference type="Proteomes" id="UP000324832"/>
    </source>
</evidence>
<keyword evidence="2 5" id="KW-0812">Transmembrane</keyword>
<feature type="domain" description="G-protein coupled receptors family 2 profile 2" evidence="7">
    <location>
        <begin position="112"/>
        <end position="362"/>
    </location>
</feature>
<evidence type="ECO:0000256" key="2">
    <source>
        <dbReference type="ARBA" id="ARBA00022692"/>
    </source>
</evidence>
<dbReference type="GO" id="GO:0007166">
    <property type="term" value="P:cell surface receptor signaling pathway"/>
    <property type="evidence" value="ECO:0007669"/>
    <property type="project" value="InterPro"/>
</dbReference>
<keyword evidence="3 5" id="KW-1133">Transmembrane helix</keyword>
<dbReference type="InterPro" id="IPR017981">
    <property type="entry name" value="GPCR_2-like_7TM"/>
</dbReference>
<evidence type="ECO:0000259" key="7">
    <source>
        <dbReference type="PROSITE" id="PS50261"/>
    </source>
</evidence>
<protein>
    <recommendedName>
        <fullName evidence="7">G-protein coupled receptors family 2 profile 2 domain-containing protein</fullName>
    </recommendedName>
</protein>
<dbReference type="GO" id="GO:0016020">
    <property type="term" value="C:membrane"/>
    <property type="evidence" value="ECO:0007669"/>
    <property type="project" value="UniProtKB-SubCell"/>
</dbReference>
<dbReference type="Pfam" id="PF00002">
    <property type="entry name" value="7tm_2"/>
    <property type="match status" value="1"/>
</dbReference>
<name>A0A5E4QV47_9NEOP</name>
<feature type="chain" id="PRO_5023048819" description="G-protein coupled receptors family 2 profile 2 domain-containing protein" evidence="6">
    <location>
        <begin position="19"/>
        <end position="408"/>
    </location>
</feature>
<feature type="transmembrane region" description="Helical" evidence="5">
    <location>
        <begin position="117"/>
        <end position="137"/>
    </location>
</feature>
<evidence type="ECO:0000256" key="3">
    <source>
        <dbReference type="ARBA" id="ARBA00022989"/>
    </source>
</evidence>
<feature type="transmembrane region" description="Helical" evidence="5">
    <location>
        <begin position="313"/>
        <end position="332"/>
    </location>
</feature>
<feature type="transmembrane region" description="Helical" evidence="5">
    <location>
        <begin position="338"/>
        <end position="361"/>
    </location>
</feature>
<reference evidence="8 9" key="1">
    <citation type="submission" date="2017-07" db="EMBL/GenBank/DDBJ databases">
        <authorList>
            <person name="Talla V."/>
            <person name="Backstrom N."/>
        </authorList>
    </citation>
    <scope>NUCLEOTIDE SEQUENCE [LARGE SCALE GENOMIC DNA]</scope>
</reference>
<keyword evidence="6" id="KW-0732">Signal</keyword>
<dbReference type="AlphaFoldDB" id="A0A5E4QV47"/>
<feature type="transmembrane region" description="Helical" evidence="5">
    <location>
        <begin position="222"/>
        <end position="243"/>
    </location>
</feature>
<dbReference type="PANTHER" id="PTHR46953">
    <property type="entry name" value="G-PROTEIN COUPLED RECEPTOR MTH-LIKE 1-RELATED"/>
    <property type="match status" value="1"/>
</dbReference>
<evidence type="ECO:0000256" key="6">
    <source>
        <dbReference type="SAM" id="SignalP"/>
    </source>
</evidence>
<dbReference type="PANTHER" id="PTHR46953:SF1">
    <property type="entry name" value="G-PROTEIN COUPLED RECEPTOR MTH-LIKE 1-RELATED"/>
    <property type="match status" value="1"/>
</dbReference>
<comment type="subcellular location">
    <subcellularLocation>
        <location evidence="1">Membrane</location>
        <topology evidence="1">Multi-pass membrane protein</topology>
    </subcellularLocation>
</comment>
<feature type="signal peptide" evidence="6">
    <location>
        <begin position="1"/>
        <end position="18"/>
    </location>
</feature>
<keyword evidence="4 5" id="KW-0472">Membrane</keyword>
<feature type="transmembrane region" description="Helical" evidence="5">
    <location>
        <begin position="181"/>
        <end position="202"/>
    </location>
</feature>
<evidence type="ECO:0000256" key="4">
    <source>
        <dbReference type="ARBA" id="ARBA00023136"/>
    </source>
</evidence>
<gene>
    <name evidence="8" type="ORF">LSINAPIS_LOCUS11961</name>
</gene>
<evidence type="ECO:0000256" key="1">
    <source>
        <dbReference type="ARBA" id="ARBA00004141"/>
    </source>
</evidence>
<keyword evidence="9" id="KW-1185">Reference proteome</keyword>